<evidence type="ECO:0000256" key="2">
    <source>
        <dbReference type="ARBA" id="ARBA00023002"/>
    </source>
</evidence>
<evidence type="ECO:0000256" key="1">
    <source>
        <dbReference type="ARBA" id="ARBA00006484"/>
    </source>
</evidence>
<dbReference type="OrthoDB" id="4577644at2"/>
<evidence type="ECO:0000313" key="4">
    <source>
        <dbReference type="EMBL" id="REG00303.1"/>
    </source>
</evidence>
<name>A0A3D9ZUY0_9ACTN</name>
<comment type="similarity">
    <text evidence="1">Belongs to the short-chain dehydrogenases/reductases (SDR) family.</text>
</comment>
<dbReference type="PANTHER" id="PTHR24320:SF148">
    <property type="entry name" value="NAD(P)-BINDING ROSSMANN-FOLD SUPERFAMILY PROTEIN"/>
    <property type="match status" value="1"/>
</dbReference>
<dbReference type="Pfam" id="PF00106">
    <property type="entry name" value="adh_short"/>
    <property type="match status" value="1"/>
</dbReference>
<sequence>MMAFDARSTAAEVVAGIDLRGQRAVVTGGSSGIGRETARALAAAGAEVTIAVRDPKRTAGFTAERLDLADLESVREFADRWRGPLHILVNNAAVMRPPESRTAQGWELQFGTNHLGHFALATALQPAMVAADGARVVEVTSAAHLRAEVDFDDLNFEQRGYDPQAAYDQSKTANILFVVEAARRWAHDGVTADAVNPGGVRGNLQRNLSAEELAALDERARAGNGWKSPEQGAATSVYVATAPSLAGVSGRYFEDCHEAGLHQPGGTGGVAPYAIDPANAARLWEISAEAVDAG</sequence>
<proteinExistence type="inferred from homology"/>
<organism evidence="4 5">
    <name type="scientific">Asanoa ferruginea</name>
    <dbReference type="NCBI Taxonomy" id="53367"/>
    <lineage>
        <taxon>Bacteria</taxon>
        <taxon>Bacillati</taxon>
        <taxon>Actinomycetota</taxon>
        <taxon>Actinomycetes</taxon>
        <taxon>Micromonosporales</taxon>
        <taxon>Micromonosporaceae</taxon>
        <taxon>Asanoa</taxon>
    </lineage>
</organism>
<reference evidence="4 5" key="1">
    <citation type="submission" date="2018-08" db="EMBL/GenBank/DDBJ databases">
        <title>Sequencing the genomes of 1000 actinobacteria strains.</title>
        <authorList>
            <person name="Klenk H.-P."/>
        </authorList>
    </citation>
    <scope>NUCLEOTIDE SEQUENCE [LARGE SCALE GENOMIC DNA]</scope>
    <source>
        <strain evidence="4 5">DSM 44099</strain>
    </source>
</reference>
<evidence type="ECO:0000256" key="3">
    <source>
        <dbReference type="ARBA" id="ARBA00071493"/>
    </source>
</evidence>
<accession>A0A3D9ZUY0</accession>
<comment type="caution">
    <text evidence="4">The sequence shown here is derived from an EMBL/GenBank/DDBJ whole genome shotgun (WGS) entry which is preliminary data.</text>
</comment>
<dbReference type="AlphaFoldDB" id="A0A3D9ZUY0"/>
<dbReference type="Proteomes" id="UP000256913">
    <property type="component" value="Unassembled WGS sequence"/>
</dbReference>
<keyword evidence="2" id="KW-0560">Oxidoreductase</keyword>
<evidence type="ECO:0000313" key="5">
    <source>
        <dbReference type="Proteomes" id="UP000256913"/>
    </source>
</evidence>
<dbReference type="SUPFAM" id="SSF51735">
    <property type="entry name" value="NAD(P)-binding Rossmann-fold domains"/>
    <property type="match status" value="1"/>
</dbReference>
<dbReference type="GO" id="GO:0016491">
    <property type="term" value="F:oxidoreductase activity"/>
    <property type="evidence" value="ECO:0007669"/>
    <property type="project" value="UniProtKB-KW"/>
</dbReference>
<dbReference type="PANTHER" id="PTHR24320">
    <property type="entry name" value="RETINOL DEHYDROGENASE"/>
    <property type="match status" value="1"/>
</dbReference>
<keyword evidence="5" id="KW-1185">Reference proteome</keyword>
<dbReference type="InterPro" id="IPR036291">
    <property type="entry name" value="NAD(P)-bd_dom_sf"/>
</dbReference>
<dbReference type="PRINTS" id="PR00081">
    <property type="entry name" value="GDHRDH"/>
</dbReference>
<dbReference type="Gene3D" id="3.40.50.720">
    <property type="entry name" value="NAD(P)-binding Rossmann-like Domain"/>
    <property type="match status" value="1"/>
</dbReference>
<gene>
    <name evidence="4" type="ORF">DFJ67_6354</name>
</gene>
<dbReference type="FunFam" id="3.40.50.720:FF:000594">
    <property type="entry name" value="Short-chain oxidoreductase"/>
    <property type="match status" value="1"/>
</dbReference>
<dbReference type="InterPro" id="IPR002347">
    <property type="entry name" value="SDR_fam"/>
</dbReference>
<dbReference type="EMBL" id="QUMQ01000001">
    <property type="protein sequence ID" value="REG00303.1"/>
    <property type="molecule type" value="Genomic_DNA"/>
</dbReference>
<protein>
    <recommendedName>
        <fullName evidence="3">Probable oxidoreductase</fullName>
    </recommendedName>
</protein>
<dbReference type="RefSeq" id="WP_116071738.1">
    <property type="nucleotide sequence ID" value="NZ_BONB01000064.1"/>
</dbReference>